<keyword evidence="6" id="KW-0819">tRNA processing</keyword>
<dbReference type="EMBL" id="KV918765">
    <property type="protein sequence ID" value="OSX81140.1"/>
    <property type="molecule type" value="Genomic_DNA"/>
</dbReference>
<comment type="cofactor">
    <cofactor evidence="1">
        <name>FMN</name>
        <dbReference type="ChEBI" id="CHEBI:58210"/>
    </cofactor>
</comment>
<dbReference type="GO" id="GO:0050660">
    <property type="term" value="F:flavin adenine dinucleotide binding"/>
    <property type="evidence" value="ECO:0007669"/>
    <property type="project" value="InterPro"/>
</dbReference>
<dbReference type="SUPFAM" id="SSF51395">
    <property type="entry name" value="FMN-linked oxidoreductases"/>
    <property type="match status" value="1"/>
</dbReference>
<evidence type="ECO:0000259" key="14">
    <source>
        <dbReference type="Pfam" id="PF01207"/>
    </source>
</evidence>
<dbReference type="InterPro" id="IPR013785">
    <property type="entry name" value="Aldolase_TIM"/>
</dbReference>
<evidence type="ECO:0000256" key="9">
    <source>
        <dbReference type="ARBA" id="ARBA00048266"/>
    </source>
</evidence>
<organism evidence="15 16">
    <name type="scientific">Porphyra umbilicalis</name>
    <name type="common">Purple laver</name>
    <name type="synonym">Red alga</name>
    <dbReference type="NCBI Taxonomy" id="2786"/>
    <lineage>
        <taxon>Eukaryota</taxon>
        <taxon>Rhodophyta</taxon>
        <taxon>Bangiophyceae</taxon>
        <taxon>Bangiales</taxon>
        <taxon>Bangiaceae</taxon>
        <taxon>Porphyra</taxon>
    </lineage>
</organism>
<dbReference type="PRINTS" id="PR00649">
    <property type="entry name" value="GPR6ORPHANR"/>
</dbReference>
<name>A0A1X6PJZ9_PORUM</name>
<dbReference type="GO" id="GO:0003723">
    <property type="term" value="F:RNA binding"/>
    <property type="evidence" value="ECO:0007669"/>
    <property type="project" value="TreeGrafter"/>
</dbReference>
<evidence type="ECO:0000256" key="13">
    <source>
        <dbReference type="SAM" id="MobiDB-lite"/>
    </source>
</evidence>
<evidence type="ECO:0000256" key="3">
    <source>
        <dbReference type="ARBA" id="ARBA00012376"/>
    </source>
</evidence>
<dbReference type="GO" id="GO:0102265">
    <property type="term" value="F:tRNA-dihydrouridine47 synthase activity"/>
    <property type="evidence" value="ECO:0007669"/>
    <property type="project" value="UniProtKB-EC"/>
</dbReference>
<sequence length="418" mass="40832">MEVLGDARFRAALGTVGGVDEMVTEFIRIPDPPAGHPYTRRAMRSLLGRKYPPRGRPALRTPDGGVRGAGDGGSAAAAAAAAAAAGGGAWGGAPPAAAAGGGAAPGHAPLAPQLMGGDPTALALAVEVLVEEHGAHRVDLNAGCPSKRVTARGAGSSLLATPAALAEALAGMVGADASAPAWAPARGGAVPVTVKLRSGYGCCSDFDAIIAAVTGAGVAGLALHPRTKVQGYGGAADWALIGRARARTPLPVVGNGDVRTGADAAALVAATGGLPDVTVQQLTARPWFPLPPLSLSYGISFCCVWRRLPPGCLPPFRFAPRRTGYRFTAPPFTPATRTALLRSAAPSAAAYLDAVLAAARPAYDADGRWAGGPPVATPTAAAALGGGGAAARAPPPPAGTSSGAGALAAAAAAAAAAA</sequence>
<reference evidence="15 16" key="1">
    <citation type="submission" date="2017-03" db="EMBL/GenBank/DDBJ databases">
        <title>WGS assembly of Porphyra umbilicalis.</title>
        <authorList>
            <person name="Brawley S.H."/>
            <person name="Blouin N.A."/>
            <person name="Ficko-Blean E."/>
            <person name="Wheeler G.L."/>
            <person name="Lohr M."/>
            <person name="Goodson H.V."/>
            <person name="Jenkins J.W."/>
            <person name="Blaby-Haas C.E."/>
            <person name="Helliwell K.E."/>
            <person name="Chan C."/>
            <person name="Marriage T."/>
            <person name="Bhattacharya D."/>
            <person name="Klein A.S."/>
            <person name="Badis Y."/>
            <person name="Brodie J."/>
            <person name="Cao Y."/>
            <person name="Collen J."/>
            <person name="Dittami S.M."/>
            <person name="Gachon C.M."/>
            <person name="Green B.R."/>
            <person name="Karpowicz S."/>
            <person name="Kim J.W."/>
            <person name="Kudahl U."/>
            <person name="Lin S."/>
            <person name="Michel G."/>
            <person name="Mittag M."/>
            <person name="Olson B.J."/>
            <person name="Pangilinan J."/>
            <person name="Peng Y."/>
            <person name="Qiu H."/>
            <person name="Shu S."/>
            <person name="Singer J.T."/>
            <person name="Smith A.G."/>
            <person name="Sprecher B.N."/>
            <person name="Wagner V."/>
            <person name="Wang W."/>
            <person name="Wang Z.-Y."/>
            <person name="Yan J."/>
            <person name="Yarish C."/>
            <person name="Zoeuner-Riek S."/>
            <person name="Zhuang Y."/>
            <person name="Zou Y."/>
            <person name="Lindquist E.A."/>
            <person name="Grimwood J."/>
            <person name="Barry K."/>
            <person name="Rokhsar D.S."/>
            <person name="Schmutz J."/>
            <person name="Stiller J.W."/>
            <person name="Grossman A.R."/>
            <person name="Prochnik S.E."/>
        </authorList>
    </citation>
    <scope>NUCLEOTIDE SEQUENCE [LARGE SCALE GENOMIC DNA]</scope>
    <source>
        <strain evidence="15">4086291</strain>
    </source>
</reference>
<dbReference type="EC" id="1.3.1.89" evidence="3"/>
<dbReference type="PROSITE" id="PS01136">
    <property type="entry name" value="UPF0034"/>
    <property type="match status" value="1"/>
</dbReference>
<keyword evidence="7" id="KW-0521">NADP</keyword>
<keyword evidence="5" id="KW-0288">FMN</keyword>
<dbReference type="AlphaFoldDB" id="A0A1X6PJZ9"/>
<dbReference type="InterPro" id="IPR018517">
    <property type="entry name" value="tRNA_hU_synthase_CS"/>
</dbReference>
<dbReference type="Pfam" id="PF01207">
    <property type="entry name" value="Dus"/>
    <property type="match status" value="1"/>
</dbReference>
<evidence type="ECO:0000256" key="6">
    <source>
        <dbReference type="ARBA" id="ARBA00022694"/>
    </source>
</evidence>
<dbReference type="InterPro" id="IPR035587">
    <property type="entry name" value="DUS-like_FMN-bd"/>
</dbReference>
<dbReference type="OrthoDB" id="272303at2759"/>
<comment type="catalytic activity">
    <reaction evidence="10">
        <text>a 5,6-dihydrouridine in mRNA + NAD(+) = a uridine in mRNA + NADH + H(+)</text>
        <dbReference type="Rhea" id="RHEA:69851"/>
        <dbReference type="Rhea" id="RHEA-COMP:14658"/>
        <dbReference type="Rhea" id="RHEA-COMP:17789"/>
        <dbReference type="ChEBI" id="CHEBI:15378"/>
        <dbReference type="ChEBI" id="CHEBI:57540"/>
        <dbReference type="ChEBI" id="CHEBI:57945"/>
        <dbReference type="ChEBI" id="CHEBI:65315"/>
        <dbReference type="ChEBI" id="CHEBI:74443"/>
    </reaction>
    <physiologicalReaction direction="right-to-left" evidence="10">
        <dbReference type="Rhea" id="RHEA:69853"/>
    </physiologicalReaction>
</comment>
<dbReference type="CDD" id="cd02801">
    <property type="entry name" value="DUS_like_FMN"/>
    <property type="match status" value="1"/>
</dbReference>
<accession>A0A1X6PJZ9</accession>
<evidence type="ECO:0000256" key="5">
    <source>
        <dbReference type="ARBA" id="ARBA00022643"/>
    </source>
</evidence>
<proteinExistence type="inferred from homology"/>
<evidence type="ECO:0000256" key="7">
    <source>
        <dbReference type="ARBA" id="ARBA00022857"/>
    </source>
</evidence>
<gene>
    <name evidence="15" type="ORF">BU14_0025s0022</name>
</gene>
<evidence type="ECO:0000256" key="4">
    <source>
        <dbReference type="ARBA" id="ARBA00022630"/>
    </source>
</evidence>
<evidence type="ECO:0000256" key="11">
    <source>
        <dbReference type="ARBA" id="ARBA00049447"/>
    </source>
</evidence>
<dbReference type="Proteomes" id="UP000218209">
    <property type="component" value="Unassembled WGS sequence"/>
</dbReference>
<comment type="catalytic activity">
    <reaction evidence="11">
        <text>a 5,6-dihydrouridine in mRNA + NADP(+) = a uridine in mRNA + NADPH + H(+)</text>
        <dbReference type="Rhea" id="RHEA:69855"/>
        <dbReference type="Rhea" id="RHEA-COMP:14658"/>
        <dbReference type="Rhea" id="RHEA-COMP:17789"/>
        <dbReference type="ChEBI" id="CHEBI:15378"/>
        <dbReference type="ChEBI" id="CHEBI:57783"/>
        <dbReference type="ChEBI" id="CHEBI:58349"/>
        <dbReference type="ChEBI" id="CHEBI:65315"/>
        <dbReference type="ChEBI" id="CHEBI:74443"/>
    </reaction>
    <physiologicalReaction direction="right-to-left" evidence="11">
        <dbReference type="Rhea" id="RHEA:69857"/>
    </physiologicalReaction>
</comment>
<keyword evidence="16" id="KW-1185">Reference proteome</keyword>
<dbReference type="PANTHER" id="PTHR45846:SF1">
    <property type="entry name" value="TRNA-DIHYDROURIDINE(47) SYNTHASE [NAD(P)(+)]-LIKE"/>
    <property type="match status" value="1"/>
</dbReference>
<protein>
    <recommendedName>
        <fullName evidence="3">tRNA-dihydrouridine(47) synthase [NAD(P)(+)]</fullName>
        <ecNumber evidence="3">1.3.1.89</ecNumber>
    </recommendedName>
</protein>
<dbReference type="Gene3D" id="3.20.20.70">
    <property type="entry name" value="Aldolase class I"/>
    <property type="match status" value="1"/>
</dbReference>
<evidence type="ECO:0000256" key="10">
    <source>
        <dbReference type="ARBA" id="ARBA00048342"/>
    </source>
</evidence>
<evidence type="ECO:0000313" key="16">
    <source>
        <dbReference type="Proteomes" id="UP000218209"/>
    </source>
</evidence>
<keyword evidence="8" id="KW-0560">Oxidoreductase</keyword>
<keyword evidence="4" id="KW-0285">Flavoprotein</keyword>
<feature type="domain" description="DUS-like FMN-binding" evidence="14">
    <location>
        <begin position="108"/>
        <end position="273"/>
    </location>
</feature>
<evidence type="ECO:0000313" key="15">
    <source>
        <dbReference type="EMBL" id="OSX81140.1"/>
    </source>
</evidence>
<evidence type="ECO:0000256" key="8">
    <source>
        <dbReference type="ARBA" id="ARBA00023002"/>
    </source>
</evidence>
<feature type="region of interest" description="Disordered" evidence="13">
    <location>
        <begin position="47"/>
        <end position="72"/>
    </location>
</feature>
<dbReference type="PANTHER" id="PTHR45846">
    <property type="entry name" value="TRNA-DIHYDROURIDINE(47) SYNTHASE [NAD(P)(+)]-LIKE"/>
    <property type="match status" value="1"/>
</dbReference>
<evidence type="ECO:0000256" key="1">
    <source>
        <dbReference type="ARBA" id="ARBA00001917"/>
    </source>
</evidence>
<evidence type="ECO:0000256" key="12">
    <source>
        <dbReference type="ARBA" id="ARBA00049513"/>
    </source>
</evidence>
<comment type="catalytic activity">
    <reaction evidence="12">
        <text>5,6-dihydrouridine(47) in tRNA + NADP(+) = uridine(47) in tRNA + NADPH + H(+)</text>
        <dbReference type="Rhea" id="RHEA:53360"/>
        <dbReference type="Rhea" id="RHEA-COMP:13539"/>
        <dbReference type="Rhea" id="RHEA-COMP:13540"/>
        <dbReference type="ChEBI" id="CHEBI:15378"/>
        <dbReference type="ChEBI" id="CHEBI:57783"/>
        <dbReference type="ChEBI" id="CHEBI:58349"/>
        <dbReference type="ChEBI" id="CHEBI:65315"/>
        <dbReference type="ChEBI" id="CHEBI:74443"/>
        <dbReference type="EC" id="1.3.1.89"/>
    </reaction>
    <physiologicalReaction direction="right-to-left" evidence="12">
        <dbReference type="Rhea" id="RHEA:53362"/>
    </physiologicalReaction>
</comment>
<dbReference type="InterPro" id="IPR001151">
    <property type="entry name" value="GPR6"/>
</dbReference>
<comment type="catalytic activity">
    <reaction evidence="9">
        <text>5,6-dihydrouridine(47) in tRNA + NAD(+) = uridine(47) in tRNA + NADH + H(+)</text>
        <dbReference type="Rhea" id="RHEA:53364"/>
        <dbReference type="Rhea" id="RHEA-COMP:13539"/>
        <dbReference type="Rhea" id="RHEA-COMP:13540"/>
        <dbReference type="ChEBI" id="CHEBI:15378"/>
        <dbReference type="ChEBI" id="CHEBI:57540"/>
        <dbReference type="ChEBI" id="CHEBI:57945"/>
        <dbReference type="ChEBI" id="CHEBI:65315"/>
        <dbReference type="ChEBI" id="CHEBI:74443"/>
        <dbReference type="EC" id="1.3.1.89"/>
    </reaction>
    <physiologicalReaction direction="right-to-left" evidence="9">
        <dbReference type="Rhea" id="RHEA:53366"/>
    </physiologicalReaction>
</comment>
<evidence type="ECO:0000256" key="2">
    <source>
        <dbReference type="ARBA" id="ARBA00005451"/>
    </source>
</evidence>
<dbReference type="GO" id="GO:0016020">
    <property type="term" value="C:membrane"/>
    <property type="evidence" value="ECO:0007669"/>
    <property type="project" value="InterPro"/>
</dbReference>
<comment type="similarity">
    <text evidence="2">Belongs to the Dus family. Dus3 subfamily.</text>
</comment>